<dbReference type="RefSeq" id="WP_119324249.1">
    <property type="nucleotide sequence ID" value="NZ_AP025739.1"/>
</dbReference>
<dbReference type="Gene3D" id="3.20.20.80">
    <property type="entry name" value="Glycosidases"/>
    <property type="match status" value="1"/>
</dbReference>
<reference evidence="1 2" key="1">
    <citation type="journal article" date="2019" name="Int. J. Syst. Evol. Microbiol.">
        <title>Capsulimonas corticalis gen. nov., sp. nov., an aerobic capsulated bacterium, of a novel bacterial order, Capsulimonadales ord. nov., of the class Armatimonadia of the phylum Armatimonadetes.</title>
        <authorList>
            <person name="Li J."/>
            <person name="Kudo C."/>
            <person name="Tonouchi A."/>
        </authorList>
    </citation>
    <scope>NUCLEOTIDE SEQUENCE [LARGE SCALE GENOMIC DNA]</scope>
    <source>
        <strain evidence="1 2">AX-7</strain>
    </source>
</reference>
<organism evidence="1 2">
    <name type="scientific">Capsulimonas corticalis</name>
    <dbReference type="NCBI Taxonomy" id="2219043"/>
    <lineage>
        <taxon>Bacteria</taxon>
        <taxon>Bacillati</taxon>
        <taxon>Armatimonadota</taxon>
        <taxon>Armatimonadia</taxon>
        <taxon>Capsulimonadales</taxon>
        <taxon>Capsulimonadaceae</taxon>
        <taxon>Capsulimonas</taxon>
    </lineage>
</organism>
<name>A0A402D453_9BACT</name>
<dbReference type="InterPro" id="IPR006311">
    <property type="entry name" value="TAT_signal"/>
</dbReference>
<dbReference type="Gene3D" id="2.80.10.50">
    <property type="match status" value="4"/>
</dbReference>
<dbReference type="Pfam" id="PF14200">
    <property type="entry name" value="RicinB_lectin_2"/>
    <property type="match status" value="3"/>
</dbReference>
<dbReference type="OrthoDB" id="287365at2"/>
<dbReference type="EMBL" id="AP025739">
    <property type="protein sequence ID" value="BDI31213.1"/>
    <property type="molecule type" value="Genomic_DNA"/>
</dbReference>
<accession>A0A402D453</accession>
<proteinExistence type="predicted"/>
<dbReference type="InterPro" id="IPR035992">
    <property type="entry name" value="Ricin_B-like_lectins"/>
</dbReference>
<protein>
    <submittedName>
        <fullName evidence="1">Uncharacterized protein</fullName>
    </submittedName>
</protein>
<dbReference type="AlphaFoldDB" id="A0A402D453"/>
<evidence type="ECO:0000313" key="2">
    <source>
        <dbReference type="Proteomes" id="UP000287394"/>
    </source>
</evidence>
<dbReference type="CDD" id="cd00161">
    <property type="entry name" value="beta-trefoil_Ricin-like"/>
    <property type="match status" value="2"/>
</dbReference>
<sequence length="666" mass="71644">MTDISRAFRRLAATVAAGAAFAALTPAAQADNYACIFYFSSFGDTFFQPGNLAPTGDSWIMQGQSPAYSPGGGLSNWWGKPLWAATHGDGTIKNNYRFYFNGDPAQTNNDLLDYHADLLTRMGVDFVVLDFTNGAGDFPNGPTYLTATKALCNRWQARIAAGLPTPKIVFFAYNEDTLNTIQNTYFANYDPNLFFNYLGKKLVLVARPNMNLGQGDAGQPAIPTSGAFANYTCRHTWGLQTDGSCWQFKVGSNTPPPAFMYNGAPEQMCAPVSSQSSTMTTDGVNPSPGAFGRNDGQYFNTYMTAAQQTKPTFTFLHSWNEWNAGNFGSQGAPYLVDQWLEGYSSDIEPMAGGHGYQYYDLAAQQVARLKSNFPVISGQSYMVYNQNSGMALDVPGGTNVHGTQLQQWTPNGATAQAWTFHDLGDGYWEITSVVNGLALDDYGWGTTDGTVVDQWDASSSPVSYAQQWSLRPAGNGSWKIVNRNSGLTLGIAGASTTAGAKTMLWDDNGTADHNWFLMPSIADGSYKIVATTTGNALDVANLNNGALAQLHPYVSGANQKWSIHNLGNGSFSIRNANGRSLDCIGCSPANGTQTELYDYWGGPCQQWTITPTPGGAYRISTANPKTDGTHDVLDGAGCSGASGANVLLWTWGGGGCQQTWYIQPAN</sequence>
<dbReference type="Proteomes" id="UP000287394">
    <property type="component" value="Chromosome"/>
</dbReference>
<dbReference type="KEGG" id="ccot:CCAX7_32640"/>
<dbReference type="SMART" id="SM00458">
    <property type="entry name" value="RICIN"/>
    <property type="match status" value="2"/>
</dbReference>
<keyword evidence="2" id="KW-1185">Reference proteome</keyword>
<dbReference type="PROSITE" id="PS50231">
    <property type="entry name" value="RICIN_B_LECTIN"/>
    <property type="match status" value="2"/>
</dbReference>
<dbReference type="PROSITE" id="PS51318">
    <property type="entry name" value="TAT"/>
    <property type="match status" value="1"/>
</dbReference>
<dbReference type="SUPFAM" id="SSF50370">
    <property type="entry name" value="Ricin B-like lectins"/>
    <property type="match status" value="2"/>
</dbReference>
<gene>
    <name evidence="1" type="ORF">CCAX7_32640</name>
</gene>
<dbReference type="InterPro" id="IPR000772">
    <property type="entry name" value="Ricin_B_lectin"/>
</dbReference>
<evidence type="ECO:0000313" key="1">
    <source>
        <dbReference type="EMBL" id="BDI31213.1"/>
    </source>
</evidence>